<dbReference type="OrthoDB" id="2229156at2"/>
<reference evidence="2" key="1">
    <citation type="submission" date="2016-06" db="EMBL/GenBank/DDBJ databases">
        <authorList>
            <person name="de Vries S.P.W."/>
            <person name="Hadjirin N.F."/>
            <person name="Lay E.M."/>
            <person name="Zadoks R.N."/>
            <person name="Peacock S.J."/>
            <person name="Parkhill J."/>
            <person name="Grant A.J."/>
            <person name="Mcdougall S."/>
            <person name="Holmes M.A."/>
        </authorList>
    </citation>
    <scope>NUCLEOTIDE SEQUENCE [LARGE SCALE GENOMIC DNA]</scope>
    <source>
        <strain evidence="2">NZ1587</strain>
    </source>
</reference>
<accession>A0A1L8MKI3</accession>
<proteinExistence type="predicted"/>
<dbReference type="EMBL" id="LZDD01000003">
    <property type="protein sequence ID" value="OJF71248.1"/>
    <property type="molecule type" value="Genomic_DNA"/>
</dbReference>
<keyword evidence="2" id="KW-1185">Reference proteome</keyword>
<dbReference type="AlphaFoldDB" id="A0A1L8MKI3"/>
<evidence type="ECO:0000313" key="1">
    <source>
        <dbReference type="EMBL" id="OJF71248.1"/>
    </source>
</evidence>
<dbReference type="RefSeq" id="WP_071794311.1">
    <property type="nucleotide sequence ID" value="NZ_LZDD01000003.1"/>
</dbReference>
<protein>
    <recommendedName>
        <fullName evidence="3">Phage head-tail adapter protein</fullName>
    </recommendedName>
</protein>
<dbReference type="STRING" id="1856638.A9Q68_08600"/>
<gene>
    <name evidence="1" type="ORF">A9Q68_08600</name>
</gene>
<comment type="caution">
    <text evidence="1">The sequence shown here is derived from an EMBL/GenBank/DDBJ whole genome shotgun (WGS) entry which is preliminary data.</text>
</comment>
<evidence type="ECO:0000313" key="2">
    <source>
        <dbReference type="Proteomes" id="UP000182015"/>
    </source>
</evidence>
<organism evidence="1 2">
    <name type="scientific">Streptococcus bovimastitidis</name>
    <dbReference type="NCBI Taxonomy" id="1856638"/>
    <lineage>
        <taxon>Bacteria</taxon>
        <taxon>Bacillati</taxon>
        <taxon>Bacillota</taxon>
        <taxon>Bacilli</taxon>
        <taxon>Lactobacillales</taxon>
        <taxon>Streptococcaceae</taxon>
        <taxon>Streptococcus</taxon>
    </lineage>
</organism>
<name>A0A1L8MKI3_9STRE</name>
<dbReference type="Proteomes" id="UP000182015">
    <property type="component" value="Unassembled WGS sequence"/>
</dbReference>
<evidence type="ECO:0008006" key="3">
    <source>
        <dbReference type="Google" id="ProtNLM"/>
    </source>
</evidence>
<sequence>MRYKLFYLETEVPTGQKDQLGNDIMKKVLSATAYAGRFTEWTAEDVNLYGRDLTSSTRKMLCNRITPKQAKDAVRVKIDGKYYQIKSVKDLGRWRLLILNGYRL</sequence>